<evidence type="ECO:0000313" key="1">
    <source>
        <dbReference type="EMBL" id="CCI36308.1"/>
    </source>
</evidence>
<dbReference type="AlphaFoldDB" id="I4IPT4"/>
<name>I4IPT4_MICAE</name>
<reference evidence="1 2" key="1">
    <citation type="submission" date="2012-04" db="EMBL/GenBank/DDBJ databases">
        <authorList>
            <person name="Genoscope - CEA"/>
        </authorList>
    </citation>
    <scope>NUCLEOTIDE SEQUENCE [LARGE SCALE GENOMIC DNA]</scope>
    <source>
        <strain evidence="1 2">9701</strain>
    </source>
</reference>
<evidence type="ECO:0000313" key="2">
    <source>
        <dbReference type="Proteomes" id="UP000004047"/>
    </source>
</evidence>
<gene>
    <name evidence="1" type="ORF">MICAK_2350008</name>
</gene>
<dbReference type="Proteomes" id="UP000004047">
    <property type="component" value="Unassembled WGS sequence"/>
</dbReference>
<organism evidence="1 2">
    <name type="scientific">Microcystis aeruginosa PCC 9701</name>
    <dbReference type="NCBI Taxonomy" id="721123"/>
    <lineage>
        <taxon>Bacteria</taxon>
        <taxon>Bacillati</taxon>
        <taxon>Cyanobacteriota</taxon>
        <taxon>Cyanophyceae</taxon>
        <taxon>Oscillatoriophycideae</taxon>
        <taxon>Chroococcales</taxon>
        <taxon>Microcystaceae</taxon>
        <taxon>Microcystis</taxon>
    </lineage>
</organism>
<accession>I4IPT4</accession>
<dbReference type="EMBL" id="CAIQ01000152">
    <property type="protein sequence ID" value="CCI36308.1"/>
    <property type="molecule type" value="Genomic_DNA"/>
</dbReference>
<protein>
    <submittedName>
        <fullName evidence="1">Uncharacterized protein</fullName>
    </submittedName>
</protein>
<sequence length="48" mass="5262">MSIALPVRVLPFGIGTFTPPSTTFLEMRRFGGLSSPLDETFQGVLLTY</sequence>
<dbReference type="HOGENOM" id="CLU_202524_0_0_3"/>
<proteinExistence type="predicted"/>
<comment type="caution">
    <text evidence="1">The sequence shown here is derived from an EMBL/GenBank/DDBJ whole genome shotgun (WGS) entry which is preliminary data.</text>
</comment>